<sequence length="247" mass="28359">MNEYYFCKKNLNMRFFGFLFMFFYAIIFGQSKDTLSVKQQRNTFEKKQLWIPAGAMASSVAIEWVRNPVAKKTTLAGGKEVLALHGSAEDFLQFVPYVATYGLEWIGMQPKTDWKNRTVIIAKGSLLNFSLTLGMKYLFANERPDGTQYSFPSGHTANAFAGATFLSMEYGEHYPWIPYVAYGMASMVGGMRIYHQRHRLSDVLFGAGIGILSSKIAYWTHQYKWNSRKIDKDPMTVLYQNNEQFEN</sequence>
<dbReference type="SMART" id="SM00014">
    <property type="entry name" value="acidPPc"/>
    <property type="match status" value="1"/>
</dbReference>
<dbReference type="Proteomes" id="UP000270205">
    <property type="component" value="Unassembled WGS sequence"/>
</dbReference>
<keyword evidence="1" id="KW-1133">Transmembrane helix</keyword>
<dbReference type="CDD" id="cd03394">
    <property type="entry name" value="PAP2_like_5"/>
    <property type="match status" value="1"/>
</dbReference>
<dbReference type="Gene3D" id="1.20.144.10">
    <property type="entry name" value="Phosphatidic acid phosphatase type 2/haloperoxidase"/>
    <property type="match status" value="1"/>
</dbReference>
<dbReference type="InterPro" id="IPR036938">
    <property type="entry name" value="PAP2/HPO_sf"/>
</dbReference>
<feature type="transmembrane region" description="Helical" evidence="1">
    <location>
        <begin position="12"/>
        <end position="29"/>
    </location>
</feature>
<proteinExistence type="predicted"/>
<keyword evidence="1" id="KW-0472">Membrane</keyword>
<dbReference type="AlphaFoldDB" id="A0A7Z8YMD1"/>
<evidence type="ECO:0000256" key="1">
    <source>
        <dbReference type="SAM" id="Phobius"/>
    </source>
</evidence>
<dbReference type="EMBL" id="UYIV01000001">
    <property type="protein sequence ID" value="VDH03209.1"/>
    <property type="molecule type" value="Genomic_DNA"/>
</dbReference>
<reference evidence="3 4" key="1">
    <citation type="submission" date="2018-11" db="EMBL/GenBank/DDBJ databases">
        <authorList>
            <consortium name="Pathogen Informatics"/>
        </authorList>
    </citation>
    <scope>NUCLEOTIDE SEQUENCE [LARGE SCALE GENOMIC DNA]</scope>
    <source>
        <strain evidence="3 4">NCTC12929</strain>
    </source>
</reference>
<dbReference type="PANTHER" id="PTHR14969:SF13">
    <property type="entry name" value="AT30094P"/>
    <property type="match status" value="1"/>
</dbReference>
<organism evidence="3 4">
    <name type="scientific">Bergeyella zoohelcum</name>
    <dbReference type="NCBI Taxonomy" id="1015"/>
    <lineage>
        <taxon>Bacteria</taxon>
        <taxon>Pseudomonadati</taxon>
        <taxon>Bacteroidota</taxon>
        <taxon>Flavobacteriia</taxon>
        <taxon>Flavobacteriales</taxon>
        <taxon>Weeksellaceae</taxon>
        <taxon>Bergeyella</taxon>
    </lineage>
</organism>
<gene>
    <name evidence="3" type="ORF">NCTC12929_00581</name>
</gene>
<keyword evidence="1" id="KW-0812">Transmembrane</keyword>
<protein>
    <submittedName>
        <fullName evidence="3">Lipid A 1-phosphatase</fullName>
    </submittedName>
</protein>
<evidence type="ECO:0000313" key="4">
    <source>
        <dbReference type="Proteomes" id="UP000270205"/>
    </source>
</evidence>
<dbReference type="Pfam" id="PF01569">
    <property type="entry name" value="PAP2"/>
    <property type="match status" value="1"/>
</dbReference>
<feature type="domain" description="Phosphatidic acid phosphatase type 2/haloperoxidase" evidence="2">
    <location>
        <begin position="116"/>
        <end position="218"/>
    </location>
</feature>
<dbReference type="InterPro" id="IPR000326">
    <property type="entry name" value="PAP2/HPO"/>
</dbReference>
<comment type="caution">
    <text evidence="3">The sequence shown here is derived from an EMBL/GenBank/DDBJ whole genome shotgun (WGS) entry which is preliminary data.</text>
</comment>
<name>A0A7Z8YMD1_9FLAO</name>
<accession>A0A7Z8YMD1</accession>
<dbReference type="SUPFAM" id="SSF48317">
    <property type="entry name" value="Acid phosphatase/Vanadium-dependent haloperoxidase"/>
    <property type="match status" value="1"/>
</dbReference>
<evidence type="ECO:0000259" key="2">
    <source>
        <dbReference type="SMART" id="SM00014"/>
    </source>
</evidence>
<dbReference type="PANTHER" id="PTHR14969">
    <property type="entry name" value="SPHINGOSINE-1-PHOSPHATE PHOSPHOHYDROLASE"/>
    <property type="match status" value="1"/>
</dbReference>
<evidence type="ECO:0000313" key="3">
    <source>
        <dbReference type="EMBL" id="VDH03209.1"/>
    </source>
</evidence>